<organism evidence="5 6">
    <name type="scientific">Occultella glacieicola</name>
    <dbReference type="NCBI Taxonomy" id="2518684"/>
    <lineage>
        <taxon>Bacteria</taxon>
        <taxon>Bacillati</taxon>
        <taxon>Actinomycetota</taxon>
        <taxon>Actinomycetes</taxon>
        <taxon>Micrococcales</taxon>
        <taxon>Ruaniaceae</taxon>
        <taxon>Occultella</taxon>
    </lineage>
</organism>
<keyword evidence="6" id="KW-1185">Reference proteome</keyword>
<evidence type="ECO:0000256" key="3">
    <source>
        <dbReference type="ARBA" id="ARBA00023163"/>
    </source>
</evidence>
<accession>A0ABY2E630</accession>
<dbReference type="InterPro" id="IPR009057">
    <property type="entry name" value="Homeodomain-like_sf"/>
</dbReference>
<dbReference type="PANTHER" id="PTHR43280:SF2">
    <property type="entry name" value="HTH-TYPE TRANSCRIPTIONAL REGULATOR EXSA"/>
    <property type="match status" value="1"/>
</dbReference>
<feature type="domain" description="HTH araC/xylS-type" evidence="4">
    <location>
        <begin position="183"/>
        <end position="281"/>
    </location>
</feature>
<comment type="caution">
    <text evidence="5">The sequence shown here is derived from an EMBL/GenBank/DDBJ whole genome shotgun (WGS) entry which is preliminary data.</text>
</comment>
<gene>
    <name evidence="5" type="ORF">EXU48_09365</name>
</gene>
<dbReference type="Proteomes" id="UP000504882">
    <property type="component" value="Unassembled WGS sequence"/>
</dbReference>
<evidence type="ECO:0000313" key="5">
    <source>
        <dbReference type="EMBL" id="TDE94975.1"/>
    </source>
</evidence>
<dbReference type="InterPro" id="IPR018060">
    <property type="entry name" value="HTH_AraC"/>
</dbReference>
<sequence length="291" mass="31476">MRRLDFREKHPTGGWRVYPAAEPVLRDNGLSCRGAGEQHGALRHTSERRLATHGLVLVTEGRGRYVDDAHPAGIEVVAPAVIWLFPGVRHGYGPDGGGWREHWVLFEGVATRALESFGAWERTEPVCAAAPELAERVAPVFAHLRRVLAVPGGRGAMLAAGLSQHLIAVVAECAPAAPTWQPPGVLESLTATALVQMPVEHRARALGLTEAQLRAAVLGATGLTPHAFVLATRLERAQSLLARTAAGVAEVARQVGYDDPAYFSRLFHRRVGMSPSAFREQESRRAHPPRP</sequence>
<dbReference type="SMART" id="SM00342">
    <property type="entry name" value="HTH_ARAC"/>
    <property type="match status" value="1"/>
</dbReference>
<evidence type="ECO:0000259" key="4">
    <source>
        <dbReference type="PROSITE" id="PS01124"/>
    </source>
</evidence>
<keyword evidence="1" id="KW-0805">Transcription regulation</keyword>
<evidence type="ECO:0000256" key="1">
    <source>
        <dbReference type="ARBA" id="ARBA00023015"/>
    </source>
</evidence>
<dbReference type="InterPro" id="IPR003313">
    <property type="entry name" value="AraC-bd"/>
</dbReference>
<dbReference type="EMBL" id="SMNA01000004">
    <property type="protein sequence ID" value="TDE94975.1"/>
    <property type="molecule type" value="Genomic_DNA"/>
</dbReference>
<dbReference type="PANTHER" id="PTHR43280">
    <property type="entry name" value="ARAC-FAMILY TRANSCRIPTIONAL REGULATOR"/>
    <property type="match status" value="1"/>
</dbReference>
<dbReference type="InterPro" id="IPR020449">
    <property type="entry name" value="Tscrpt_reg_AraC-type_HTH"/>
</dbReference>
<protein>
    <submittedName>
        <fullName evidence="5">AraC family transcriptional regulator</fullName>
    </submittedName>
</protein>
<dbReference type="Gene3D" id="1.10.10.60">
    <property type="entry name" value="Homeodomain-like"/>
    <property type="match status" value="1"/>
</dbReference>
<dbReference type="RefSeq" id="WP_133107385.1">
    <property type="nucleotide sequence ID" value="NZ_SMNA01000004.1"/>
</dbReference>
<dbReference type="InterPro" id="IPR037923">
    <property type="entry name" value="HTH-like"/>
</dbReference>
<name>A0ABY2E630_9MICO</name>
<keyword evidence="3" id="KW-0804">Transcription</keyword>
<evidence type="ECO:0000313" key="6">
    <source>
        <dbReference type="Proteomes" id="UP000504882"/>
    </source>
</evidence>
<dbReference type="SUPFAM" id="SSF46689">
    <property type="entry name" value="Homeodomain-like"/>
    <property type="match status" value="1"/>
</dbReference>
<dbReference type="Pfam" id="PF02311">
    <property type="entry name" value="AraC_binding"/>
    <property type="match status" value="1"/>
</dbReference>
<dbReference type="Pfam" id="PF12833">
    <property type="entry name" value="HTH_18"/>
    <property type="match status" value="1"/>
</dbReference>
<dbReference type="PROSITE" id="PS01124">
    <property type="entry name" value="HTH_ARAC_FAMILY_2"/>
    <property type="match status" value="1"/>
</dbReference>
<dbReference type="PRINTS" id="PR00032">
    <property type="entry name" value="HTHARAC"/>
</dbReference>
<evidence type="ECO:0000256" key="2">
    <source>
        <dbReference type="ARBA" id="ARBA00023125"/>
    </source>
</evidence>
<proteinExistence type="predicted"/>
<keyword evidence="2" id="KW-0238">DNA-binding</keyword>
<dbReference type="SUPFAM" id="SSF51215">
    <property type="entry name" value="Regulatory protein AraC"/>
    <property type="match status" value="1"/>
</dbReference>
<reference evidence="5 6" key="1">
    <citation type="submission" date="2019-03" db="EMBL/GenBank/DDBJ databases">
        <title>Genomic features of bacteria from cold environments.</title>
        <authorList>
            <person name="Shen L."/>
        </authorList>
    </citation>
    <scope>NUCLEOTIDE SEQUENCE [LARGE SCALE GENOMIC DNA]</scope>
    <source>
        <strain evidence="6">T3246-1</strain>
    </source>
</reference>